<dbReference type="Gene3D" id="3.30.2350.10">
    <property type="entry name" value="Pseudouridine synthase"/>
    <property type="match status" value="1"/>
</dbReference>
<comment type="function">
    <text evidence="6">Responsible for synthesis of pseudouridine from uracil.</text>
</comment>
<dbReference type="InterPro" id="IPR050188">
    <property type="entry name" value="RluA_PseudoU_synthase"/>
</dbReference>
<dbReference type="GO" id="GO:0000455">
    <property type="term" value="P:enzyme-directed rRNA pseudouridine synthesis"/>
    <property type="evidence" value="ECO:0007669"/>
    <property type="project" value="TreeGrafter"/>
</dbReference>
<feature type="active site" evidence="4">
    <location>
        <position position="143"/>
    </location>
</feature>
<dbReference type="Gene3D" id="3.10.290.10">
    <property type="entry name" value="RNA-binding S4 domain"/>
    <property type="match status" value="1"/>
</dbReference>
<dbReference type="PROSITE" id="PS01129">
    <property type="entry name" value="PSI_RLU"/>
    <property type="match status" value="1"/>
</dbReference>
<organism evidence="8 9">
    <name type="scientific">Sporosarcina psychrophila</name>
    <name type="common">Bacillus psychrophilus</name>
    <dbReference type="NCBI Taxonomy" id="1476"/>
    <lineage>
        <taxon>Bacteria</taxon>
        <taxon>Bacillati</taxon>
        <taxon>Bacillota</taxon>
        <taxon>Bacilli</taxon>
        <taxon>Bacillales</taxon>
        <taxon>Caryophanaceae</taxon>
        <taxon>Sporosarcina</taxon>
    </lineage>
</organism>
<evidence type="ECO:0000256" key="5">
    <source>
        <dbReference type="PROSITE-ProRule" id="PRU00182"/>
    </source>
</evidence>
<name>A0A921KC44_SPOPS</name>
<proteinExistence type="inferred from homology"/>
<dbReference type="Proteomes" id="UP000698173">
    <property type="component" value="Unassembled WGS sequence"/>
</dbReference>
<keyword evidence="5" id="KW-0694">RNA-binding</keyword>
<evidence type="ECO:0000256" key="3">
    <source>
        <dbReference type="ARBA" id="ARBA00023235"/>
    </source>
</evidence>
<sequence length="302" mass="33933">MKKNHKNSASRKEDISAYAVKEPITLLPFLLEMMSKSSRNSVKSILTRGQVTVDGRMVTQHNHPLIPGQRVEILKNKAAMKEDTLVGVTILHEDDDIIVINKEAGLLSVASKNPEDMTAYRQLMDYVKETNQRNRVYIVHRLDRDTSGVMLFAKNEEVKNALQAAWSDVVKERVYTALVQGVVRKKEGTISSWLKESKTFKVYSNPTDNGGQHAVTHYKTIQSNSNFTLLEVQLETGRKNQIRVHMEDLGHPIVGDKKYGSTVNPIKRIGLHATALALLHPRTGELVRFKADVPTSLIAKSK</sequence>
<dbReference type="EC" id="5.4.99.-" evidence="6"/>
<comment type="catalytic activity">
    <reaction evidence="1 6">
        <text>a uridine in RNA = a pseudouridine in RNA</text>
        <dbReference type="Rhea" id="RHEA:48348"/>
        <dbReference type="Rhea" id="RHEA-COMP:12068"/>
        <dbReference type="Rhea" id="RHEA-COMP:12069"/>
        <dbReference type="ChEBI" id="CHEBI:65314"/>
        <dbReference type="ChEBI" id="CHEBI:65315"/>
    </reaction>
</comment>
<dbReference type="InterPro" id="IPR036986">
    <property type="entry name" value="S4_RNA-bd_sf"/>
</dbReference>
<dbReference type="EMBL" id="DYWT01000025">
    <property type="protein sequence ID" value="HJF30478.1"/>
    <property type="molecule type" value="Genomic_DNA"/>
</dbReference>
<evidence type="ECO:0000259" key="7">
    <source>
        <dbReference type="Pfam" id="PF00849"/>
    </source>
</evidence>
<dbReference type="SUPFAM" id="SSF55120">
    <property type="entry name" value="Pseudouridine synthase"/>
    <property type="match status" value="1"/>
</dbReference>
<dbReference type="InterPro" id="IPR006225">
    <property type="entry name" value="PsdUridine_synth_RluC/D"/>
</dbReference>
<dbReference type="PANTHER" id="PTHR21600">
    <property type="entry name" value="MITOCHONDRIAL RNA PSEUDOURIDINE SYNTHASE"/>
    <property type="match status" value="1"/>
</dbReference>
<comment type="caution">
    <text evidence="8">The sequence shown here is derived from an EMBL/GenBank/DDBJ whole genome shotgun (WGS) entry which is preliminary data.</text>
</comment>
<reference evidence="8" key="1">
    <citation type="journal article" date="2021" name="PeerJ">
        <title>Extensive microbial diversity within the chicken gut microbiome revealed by metagenomics and culture.</title>
        <authorList>
            <person name="Gilroy R."/>
            <person name="Ravi A."/>
            <person name="Getino M."/>
            <person name="Pursley I."/>
            <person name="Horton D.L."/>
            <person name="Alikhan N.F."/>
            <person name="Baker D."/>
            <person name="Gharbi K."/>
            <person name="Hall N."/>
            <person name="Watson M."/>
            <person name="Adriaenssens E.M."/>
            <person name="Foster-Nyarko E."/>
            <person name="Jarju S."/>
            <person name="Secka A."/>
            <person name="Antonio M."/>
            <person name="Oren A."/>
            <person name="Chaudhuri R.R."/>
            <person name="La Ragione R."/>
            <person name="Hildebrand F."/>
            <person name="Pallen M.J."/>
        </authorList>
    </citation>
    <scope>NUCLEOTIDE SEQUENCE</scope>
    <source>
        <strain evidence="8">CHK171-7178</strain>
    </source>
</reference>
<dbReference type="Pfam" id="PF00849">
    <property type="entry name" value="PseudoU_synth_2"/>
    <property type="match status" value="1"/>
</dbReference>
<dbReference type="CDD" id="cd02869">
    <property type="entry name" value="PseudoU_synth_RluA_like"/>
    <property type="match status" value="1"/>
</dbReference>
<accession>A0A921KC44</accession>
<gene>
    <name evidence="8" type="ORF">K8V56_01710</name>
</gene>
<dbReference type="GO" id="GO:0140098">
    <property type="term" value="F:catalytic activity, acting on RNA"/>
    <property type="evidence" value="ECO:0007669"/>
    <property type="project" value="UniProtKB-ARBA"/>
</dbReference>
<dbReference type="SUPFAM" id="SSF55174">
    <property type="entry name" value="Alpha-L RNA-binding motif"/>
    <property type="match status" value="1"/>
</dbReference>
<dbReference type="InterPro" id="IPR020103">
    <property type="entry name" value="PsdUridine_synth_cat_dom_sf"/>
</dbReference>
<dbReference type="PROSITE" id="PS50889">
    <property type="entry name" value="S4"/>
    <property type="match status" value="1"/>
</dbReference>
<comment type="similarity">
    <text evidence="2 6">Belongs to the pseudouridine synthase RluA family.</text>
</comment>
<dbReference type="AlphaFoldDB" id="A0A921KC44"/>
<reference evidence="8" key="2">
    <citation type="submission" date="2021-09" db="EMBL/GenBank/DDBJ databases">
        <authorList>
            <person name="Gilroy R."/>
        </authorList>
    </citation>
    <scope>NUCLEOTIDE SEQUENCE</scope>
    <source>
        <strain evidence="8">CHK171-7178</strain>
    </source>
</reference>
<evidence type="ECO:0000256" key="1">
    <source>
        <dbReference type="ARBA" id="ARBA00000073"/>
    </source>
</evidence>
<dbReference type="InterPro" id="IPR006224">
    <property type="entry name" value="PsdUridine_synth_RluA-like_CS"/>
</dbReference>
<keyword evidence="3 6" id="KW-0413">Isomerase</keyword>
<dbReference type="InterPro" id="IPR006145">
    <property type="entry name" value="PsdUridine_synth_RsuA/RluA"/>
</dbReference>
<evidence type="ECO:0000256" key="2">
    <source>
        <dbReference type="ARBA" id="ARBA00010876"/>
    </source>
</evidence>
<dbReference type="GO" id="GO:0003723">
    <property type="term" value="F:RNA binding"/>
    <property type="evidence" value="ECO:0007669"/>
    <property type="project" value="UniProtKB-KW"/>
</dbReference>
<evidence type="ECO:0000256" key="4">
    <source>
        <dbReference type="PIRSR" id="PIRSR606225-1"/>
    </source>
</evidence>
<evidence type="ECO:0000256" key="6">
    <source>
        <dbReference type="RuleBase" id="RU362028"/>
    </source>
</evidence>
<feature type="domain" description="Pseudouridine synthase RsuA/RluA-like" evidence="7">
    <location>
        <begin position="96"/>
        <end position="247"/>
    </location>
</feature>
<protein>
    <recommendedName>
        <fullName evidence="6">Pseudouridine synthase</fullName>
        <ecNumber evidence="6">5.4.99.-</ecNumber>
    </recommendedName>
</protein>
<evidence type="ECO:0000313" key="8">
    <source>
        <dbReference type="EMBL" id="HJF30478.1"/>
    </source>
</evidence>
<dbReference type="PANTHER" id="PTHR21600:SF44">
    <property type="entry name" value="RIBOSOMAL LARGE SUBUNIT PSEUDOURIDINE SYNTHASE D"/>
    <property type="match status" value="1"/>
</dbReference>
<dbReference type="NCBIfam" id="TIGR00005">
    <property type="entry name" value="rluA_subfam"/>
    <property type="match status" value="1"/>
</dbReference>
<dbReference type="CDD" id="cd00165">
    <property type="entry name" value="S4"/>
    <property type="match status" value="1"/>
</dbReference>
<evidence type="ECO:0000313" key="9">
    <source>
        <dbReference type="Proteomes" id="UP000698173"/>
    </source>
</evidence>
<dbReference type="GO" id="GO:0009982">
    <property type="term" value="F:pseudouridine synthase activity"/>
    <property type="evidence" value="ECO:0007669"/>
    <property type="project" value="InterPro"/>
</dbReference>